<dbReference type="AlphaFoldDB" id="A0A4S4L9R6"/>
<dbReference type="GO" id="GO:0020037">
    <property type="term" value="F:heme binding"/>
    <property type="evidence" value="ECO:0007669"/>
    <property type="project" value="InterPro"/>
</dbReference>
<dbReference type="InterPro" id="IPR002403">
    <property type="entry name" value="Cyt_P450_E_grp-IV"/>
</dbReference>
<organism evidence="11 12">
    <name type="scientific">Phellinidium pouzarii</name>
    <dbReference type="NCBI Taxonomy" id="167371"/>
    <lineage>
        <taxon>Eukaryota</taxon>
        <taxon>Fungi</taxon>
        <taxon>Dikarya</taxon>
        <taxon>Basidiomycota</taxon>
        <taxon>Agaricomycotina</taxon>
        <taxon>Agaricomycetes</taxon>
        <taxon>Hymenochaetales</taxon>
        <taxon>Hymenochaetaceae</taxon>
        <taxon>Phellinidium</taxon>
    </lineage>
</organism>
<dbReference type="PANTHER" id="PTHR23501:SF198">
    <property type="entry name" value="AZOLE RESISTANCE PROTEIN 1-RELATED"/>
    <property type="match status" value="1"/>
</dbReference>
<protein>
    <recommendedName>
        <fullName evidence="13">Major facilitator superfamily (MFS) profile domain-containing protein</fullName>
    </recommendedName>
</protein>
<keyword evidence="9" id="KW-0349">Heme</keyword>
<evidence type="ECO:0000256" key="1">
    <source>
        <dbReference type="ARBA" id="ARBA00001971"/>
    </source>
</evidence>
<dbReference type="Gene3D" id="1.20.1250.20">
    <property type="entry name" value="MFS general substrate transporter like domains"/>
    <property type="match status" value="1"/>
</dbReference>
<feature type="transmembrane region" description="Helical" evidence="10">
    <location>
        <begin position="194"/>
        <end position="214"/>
    </location>
</feature>
<feature type="transmembrane region" description="Helical" evidence="10">
    <location>
        <begin position="248"/>
        <end position="270"/>
    </location>
</feature>
<evidence type="ECO:0000256" key="9">
    <source>
        <dbReference type="PIRSR" id="PIRSR602403-1"/>
    </source>
</evidence>
<dbReference type="GO" id="GO:0022857">
    <property type="term" value="F:transmembrane transporter activity"/>
    <property type="evidence" value="ECO:0007669"/>
    <property type="project" value="InterPro"/>
</dbReference>
<feature type="transmembrane region" description="Helical" evidence="10">
    <location>
        <begin position="46"/>
        <end position="66"/>
    </location>
</feature>
<keyword evidence="7 9" id="KW-0408">Iron</keyword>
<evidence type="ECO:0000313" key="11">
    <source>
        <dbReference type="EMBL" id="THH08426.1"/>
    </source>
</evidence>
<evidence type="ECO:0000256" key="4">
    <source>
        <dbReference type="ARBA" id="ARBA00022692"/>
    </source>
</evidence>
<dbReference type="EMBL" id="SGPK01000100">
    <property type="protein sequence ID" value="THH08426.1"/>
    <property type="molecule type" value="Genomic_DNA"/>
</dbReference>
<dbReference type="InterPro" id="IPR011701">
    <property type="entry name" value="MFS"/>
</dbReference>
<keyword evidence="12" id="KW-1185">Reference proteome</keyword>
<keyword evidence="8 10" id="KW-0472">Membrane</keyword>
<feature type="transmembrane region" description="Helical" evidence="10">
    <location>
        <begin position="155"/>
        <end position="174"/>
    </location>
</feature>
<accession>A0A4S4L9R6</accession>
<feature type="transmembrane region" description="Helical" evidence="10">
    <location>
        <begin position="113"/>
        <end position="135"/>
    </location>
</feature>
<dbReference type="Pfam" id="PF07690">
    <property type="entry name" value="MFS_1"/>
    <property type="match status" value="1"/>
</dbReference>
<keyword evidence="5 9" id="KW-0479">Metal-binding</keyword>
<name>A0A4S4L9R6_9AGAM</name>
<evidence type="ECO:0000256" key="7">
    <source>
        <dbReference type="ARBA" id="ARBA00023004"/>
    </source>
</evidence>
<evidence type="ECO:0000256" key="2">
    <source>
        <dbReference type="ARBA" id="ARBA00004141"/>
    </source>
</evidence>
<evidence type="ECO:0000256" key="5">
    <source>
        <dbReference type="ARBA" id="ARBA00022723"/>
    </source>
</evidence>
<sequence>MSVIARITTLKQRPILMGLFGAVFAVSSVIGPLIGGAFSDHVSWRWCFYINLPVGGAAIVAVAIFLPYLPPVEKGKSMRQSWLRLDWIGTTLCLGMVTTLLIALQWGGNEKPWNSTTIIVLLVFFALFLLSFVVWEWRLTEDAILPFEILLRRNVFGTSFACFFAYMGFVIFNYYLPLLYQVRGHSATRSGIDILVFMISGVVASLFAGGVASATSCAWPILILAPYIASAGFGLFFTVTQFTPASRLLGLQVLVGVGLGCVLQLPVVVAQADFTDKQHLIPQATSLVTFLQLLESFADILLNSNAAGAVFSGQLHAQLRLFSSSISQNLQDELLASVEAISKFQKKKYHDAAGSAADTGTAGHIRRSNLKTFSVANVIAILLILYAIRYFVSRCSPEHPNSPPIARTYIPWLGCAVSFVFRRSDLLNECRIRYGPVYKLMVAGRYFVVVSTPRTIANATKTPPEIFQPLDEKVVMVVTGLSERLHYVGELLHRTAYIFIVNGLTKHRMSPITVPTNKRLFSNLRGVIDKSDSSEISISIPDFVNPNIYRAVIATFFGTQYIPDTYDNFYCMDQGMFYLLSNMSLFCGKSLKAAARMSAEIEPYVRRALGGDIEAPVEDSSHIISDSLWEFRKGGLTVYEIARLLVVVIWGINSNVMKVTNDALAYLLSDPDTYHHICTSIRTAISEKYKDFESFLVADPNAIDIEEFAILDSVILETLRITALAASFREVLSDTYLSGENGKVYFVQKGEYVLADVRGMHFDATLFPQPEKFITDRFMIGQASVKFKNLRPFGGGSSICKGRDFAQYIIKMFLLQTIYLFDIVPGEYKPSIDANRSVAIGCLRGYPVIRMRKRFEK</sequence>
<dbReference type="GO" id="GO:0004497">
    <property type="term" value="F:monooxygenase activity"/>
    <property type="evidence" value="ECO:0007669"/>
    <property type="project" value="InterPro"/>
</dbReference>
<comment type="similarity">
    <text evidence="3">Belongs to the cytochrome P450 family.</text>
</comment>
<evidence type="ECO:0000313" key="12">
    <source>
        <dbReference type="Proteomes" id="UP000308199"/>
    </source>
</evidence>
<reference evidence="11 12" key="1">
    <citation type="submission" date="2019-02" db="EMBL/GenBank/DDBJ databases">
        <title>Genome sequencing of the rare red list fungi Phellinidium pouzarii.</title>
        <authorList>
            <person name="Buettner E."/>
            <person name="Kellner H."/>
        </authorList>
    </citation>
    <scope>NUCLEOTIDE SEQUENCE [LARGE SCALE GENOMIC DNA]</scope>
    <source>
        <strain evidence="11 12">DSM 108285</strain>
    </source>
</reference>
<comment type="subcellular location">
    <subcellularLocation>
        <location evidence="2">Membrane</location>
        <topology evidence="2">Multi-pass membrane protein</topology>
    </subcellularLocation>
</comment>
<comment type="cofactor">
    <cofactor evidence="1 9">
        <name>heme</name>
        <dbReference type="ChEBI" id="CHEBI:30413"/>
    </cofactor>
</comment>
<gene>
    <name evidence="11" type="ORF">EW145_g2713</name>
</gene>
<evidence type="ECO:0000256" key="10">
    <source>
        <dbReference type="SAM" id="Phobius"/>
    </source>
</evidence>
<dbReference type="GO" id="GO:0016705">
    <property type="term" value="F:oxidoreductase activity, acting on paired donors, with incorporation or reduction of molecular oxygen"/>
    <property type="evidence" value="ECO:0007669"/>
    <property type="project" value="InterPro"/>
</dbReference>
<keyword evidence="4 10" id="KW-0812">Transmembrane</keyword>
<keyword evidence="6 10" id="KW-1133">Transmembrane helix</keyword>
<dbReference type="InterPro" id="IPR036396">
    <property type="entry name" value="Cyt_P450_sf"/>
</dbReference>
<dbReference type="OrthoDB" id="10021397at2759"/>
<evidence type="ECO:0000256" key="6">
    <source>
        <dbReference type="ARBA" id="ARBA00022989"/>
    </source>
</evidence>
<dbReference type="Gene3D" id="1.20.1720.10">
    <property type="entry name" value="Multidrug resistance protein D"/>
    <property type="match status" value="1"/>
</dbReference>
<evidence type="ECO:0000256" key="3">
    <source>
        <dbReference type="ARBA" id="ARBA00010617"/>
    </source>
</evidence>
<feature type="transmembrane region" description="Helical" evidence="10">
    <location>
        <begin position="87"/>
        <end position="107"/>
    </location>
</feature>
<feature type="transmembrane region" description="Helical" evidence="10">
    <location>
        <begin position="15"/>
        <end position="34"/>
    </location>
</feature>
<evidence type="ECO:0008006" key="13">
    <source>
        <dbReference type="Google" id="ProtNLM"/>
    </source>
</evidence>
<feature type="transmembrane region" description="Helical" evidence="10">
    <location>
        <begin position="221"/>
        <end position="242"/>
    </location>
</feature>
<evidence type="ECO:0000256" key="8">
    <source>
        <dbReference type="ARBA" id="ARBA00023136"/>
    </source>
</evidence>
<proteinExistence type="inferred from homology"/>
<dbReference type="InterPro" id="IPR001128">
    <property type="entry name" value="Cyt_P450"/>
</dbReference>
<dbReference type="PANTHER" id="PTHR23501">
    <property type="entry name" value="MAJOR FACILITATOR SUPERFAMILY"/>
    <property type="match status" value="1"/>
</dbReference>
<dbReference type="PRINTS" id="PR00465">
    <property type="entry name" value="EP450IV"/>
</dbReference>
<dbReference type="Gene3D" id="1.10.630.10">
    <property type="entry name" value="Cytochrome P450"/>
    <property type="match status" value="1"/>
</dbReference>
<dbReference type="SUPFAM" id="SSF48264">
    <property type="entry name" value="Cytochrome P450"/>
    <property type="match status" value="1"/>
</dbReference>
<dbReference type="SUPFAM" id="SSF103473">
    <property type="entry name" value="MFS general substrate transporter"/>
    <property type="match status" value="1"/>
</dbReference>
<dbReference type="GO" id="GO:0005506">
    <property type="term" value="F:iron ion binding"/>
    <property type="evidence" value="ECO:0007669"/>
    <property type="project" value="InterPro"/>
</dbReference>
<feature type="binding site" description="axial binding residue" evidence="9">
    <location>
        <position position="800"/>
    </location>
    <ligand>
        <name>heme</name>
        <dbReference type="ChEBI" id="CHEBI:30413"/>
    </ligand>
    <ligandPart>
        <name>Fe</name>
        <dbReference type="ChEBI" id="CHEBI:18248"/>
    </ligandPart>
</feature>
<dbReference type="InterPro" id="IPR036259">
    <property type="entry name" value="MFS_trans_sf"/>
</dbReference>
<comment type="caution">
    <text evidence="11">The sequence shown here is derived from an EMBL/GenBank/DDBJ whole genome shotgun (WGS) entry which is preliminary data.</text>
</comment>
<dbReference type="Pfam" id="PF00067">
    <property type="entry name" value="p450"/>
    <property type="match status" value="1"/>
</dbReference>
<feature type="transmembrane region" description="Helical" evidence="10">
    <location>
        <begin position="373"/>
        <end position="392"/>
    </location>
</feature>
<dbReference type="Proteomes" id="UP000308199">
    <property type="component" value="Unassembled WGS sequence"/>
</dbReference>
<dbReference type="GO" id="GO:0005886">
    <property type="term" value="C:plasma membrane"/>
    <property type="evidence" value="ECO:0007669"/>
    <property type="project" value="TreeGrafter"/>
</dbReference>